<evidence type="ECO:0000256" key="3">
    <source>
        <dbReference type="ARBA" id="ARBA00022448"/>
    </source>
</evidence>
<dbReference type="AlphaFoldDB" id="S9SEA5"/>
<feature type="transmembrane region" description="Helical" evidence="12">
    <location>
        <begin position="244"/>
        <end position="268"/>
    </location>
</feature>
<feature type="transmembrane region" description="Helical" evidence="12">
    <location>
        <begin position="219"/>
        <end position="238"/>
    </location>
</feature>
<keyword evidence="3" id="KW-0813">Transport</keyword>
<feature type="region of interest" description="Disordered" evidence="11">
    <location>
        <begin position="330"/>
        <end position="352"/>
    </location>
</feature>
<comment type="subcellular location">
    <subcellularLocation>
        <location evidence="1">Cell membrane</location>
        <topology evidence="1">Multi-pass membrane protein</topology>
    </subcellularLocation>
</comment>
<feature type="transmembrane region" description="Helical" evidence="12">
    <location>
        <begin position="43"/>
        <end position="63"/>
    </location>
</feature>
<evidence type="ECO:0000256" key="2">
    <source>
        <dbReference type="ARBA" id="ARBA00011262"/>
    </source>
</evidence>
<keyword evidence="6 12" id="KW-0812">Transmembrane</keyword>
<keyword evidence="7 12" id="KW-1133">Transmembrane helix</keyword>
<comment type="subunit">
    <text evidence="2">The complex is composed of two ATP-binding proteins (LsrA), two transmembrane proteins (LsrC and LsrD) and a solute-binding protein (LsrB).</text>
</comment>
<dbReference type="OrthoDB" id="6384190at2"/>
<keyword evidence="8 12" id="KW-0472">Membrane</keyword>
<evidence type="ECO:0000256" key="7">
    <source>
        <dbReference type="ARBA" id="ARBA00022989"/>
    </source>
</evidence>
<dbReference type="InterPro" id="IPR001851">
    <property type="entry name" value="ABC_transp_permease"/>
</dbReference>
<feature type="transmembrane region" description="Helical" evidence="12">
    <location>
        <begin position="275"/>
        <end position="294"/>
    </location>
</feature>
<gene>
    <name evidence="13" type="ORF">ruthe_01937</name>
</gene>
<organism evidence="13 14">
    <name type="scientific">Rubellimicrobium thermophilum DSM 16684</name>
    <dbReference type="NCBI Taxonomy" id="1123069"/>
    <lineage>
        <taxon>Bacteria</taxon>
        <taxon>Pseudomonadati</taxon>
        <taxon>Pseudomonadota</taxon>
        <taxon>Alphaproteobacteria</taxon>
        <taxon>Rhodobacterales</taxon>
        <taxon>Roseobacteraceae</taxon>
        <taxon>Rubellimicrobium</taxon>
    </lineage>
</organism>
<evidence type="ECO:0000256" key="1">
    <source>
        <dbReference type="ARBA" id="ARBA00004651"/>
    </source>
</evidence>
<feature type="transmembrane region" description="Helical" evidence="12">
    <location>
        <begin position="95"/>
        <end position="115"/>
    </location>
</feature>
<evidence type="ECO:0000256" key="9">
    <source>
        <dbReference type="ARBA" id="ARBA00025439"/>
    </source>
</evidence>
<keyword evidence="5" id="KW-0997">Cell inner membrane</keyword>
<feature type="transmembrane region" description="Helical" evidence="12">
    <location>
        <begin position="12"/>
        <end position="31"/>
    </location>
</feature>
<sequence length="352" mass="36238">MRNGGLSSGTLRLIALMGVFGLVVIFFATQIDNYLRASLFNRTSTSVAIILPIAVGQAFVVLTRNIDLSVGSIVGCTAYGIGGLLAAFPDLPPPVAVAAAVAMGALFGTVNGLLVSRFGLPSIIVTLGTLAIFRSLLVQGSGGASITTASLPAWVPAFAQANAFTLGGLQIRWMVLAALAVTLLAHLVLTRLRVGRQFHAAGSNPDAAAFAGIDLRATVLRAFVISGALAGLAGFFFLARFGNITVVAGLGFELKSVGAVVVGGVNIFGGSGSVLGVLMGAALIDLIDASLVRWPLVSEFWREAVLGFLILAAVALDAALARRLMRRRARRQPEHGTAPAAAPAAMPEDARP</sequence>
<dbReference type="GO" id="GO:0022857">
    <property type="term" value="F:transmembrane transporter activity"/>
    <property type="evidence" value="ECO:0007669"/>
    <property type="project" value="InterPro"/>
</dbReference>
<evidence type="ECO:0000313" key="13">
    <source>
        <dbReference type="EMBL" id="EPX84579.1"/>
    </source>
</evidence>
<dbReference type="RefSeq" id="WP_021098024.1">
    <property type="nucleotide sequence ID" value="NZ_KE557321.1"/>
</dbReference>
<comment type="caution">
    <text evidence="13">The sequence shown here is derived from an EMBL/GenBank/DDBJ whole genome shotgun (WGS) entry which is preliminary data.</text>
</comment>
<feature type="transmembrane region" description="Helical" evidence="12">
    <location>
        <begin position="171"/>
        <end position="189"/>
    </location>
</feature>
<keyword evidence="14" id="KW-1185">Reference proteome</keyword>
<dbReference type="PATRIC" id="fig|1123069.3.peg.1906"/>
<evidence type="ECO:0000313" key="14">
    <source>
        <dbReference type="Proteomes" id="UP000015346"/>
    </source>
</evidence>
<name>S9SEA5_9RHOB</name>
<evidence type="ECO:0000256" key="8">
    <source>
        <dbReference type="ARBA" id="ARBA00023136"/>
    </source>
</evidence>
<dbReference type="PANTHER" id="PTHR32196:SF29">
    <property type="entry name" value="AUTOINDUCER 2 IMPORT SYSTEM PERMEASE PROTEIN LSRC"/>
    <property type="match status" value="1"/>
</dbReference>
<evidence type="ECO:0000256" key="6">
    <source>
        <dbReference type="ARBA" id="ARBA00022692"/>
    </source>
</evidence>
<keyword evidence="4" id="KW-1003">Cell membrane</keyword>
<comment type="function">
    <text evidence="9">Part of the ABC transporter complex LsrABCD involved in autoinducer 2 (AI-2) import. Probably responsible for the translocation of the substrate across the membrane.</text>
</comment>
<dbReference type="STRING" id="1123069.ruthe_01937"/>
<evidence type="ECO:0000256" key="12">
    <source>
        <dbReference type="SAM" id="Phobius"/>
    </source>
</evidence>
<dbReference type="EMBL" id="AOLV01000020">
    <property type="protein sequence ID" value="EPX84579.1"/>
    <property type="molecule type" value="Genomic_DNA"/>
</dbReference>
<evidence type="ECO:0000256" key="11">
    <source>
        <dbReference type="SAM" id="MobiDB-lite"/>
    </source>
</evidence>
<accession>S9SEA5</accession>
<feature type="transmembrane region" description="Helical" evidence="12">
    <location>
        <begin position="70"/>
        <end position="89"/>
    </location>
</feature>
<reference evidence="13 14" key="1">
    <citation type="journal article" date="2013" name="Stand. Genomic Sci.">
        <title>Genome sequence of the reddish-pigmented Rubellimicrobium thermophilum type strain (DSM 16684(T)), a member of the Roseobacter clade.</title>
        <authorList>
            <person name="Fiebig A."/>
            <person name="Riedel T."/>
            <person name="Gronow S."/>
            <person name="Petersen J."/>
            <person name="Klenk H.P."/>
            <person name="Goker M."/>
        </authorList>
    </citation>
    <scope>NUCLEOTIDE SEQUENCE [LARGE SCALE GENOMIC DNA]</scope>
    <source>
        <strain evidence="13 14">DSM 16684</strain>
    </source>
</reference>
<feature type="transmembrane region" description="Helical" evidence="12">
    <location>
        <begin position="136"/>
        <end position="159"/>
    </location>
</feature>
<feature type="compositionally biased region" description="Low complexity" evidence="11">
    <location>
        <begin position="338"/>
        <end position="352"/>
    </location>
</feature>
<dbReference type="CDD" id="cd06579">
    <property type="entry name" value="TM_PBP1_transp_AraH_like"/>
    <property type="match status" value="1"/>
</dbReference>
<feature type="transmembrane region" description="Helical" evidence="12">
    <location>
        <begin position="300"/>
        <end position="321"/>
    </location>
</feature>
<protein>
    <recommendedName>
        <fullName evidence="10">Autoinducer 2 import system permease protein LsrC</fullName>
    </recommendedName>
</protein>
<evidence type="ECO:0000256" key="5">
    <source>
        <dbReference type="ARBA" id="ARBA00022519"/>
    </source>
</evidence>
<evidence type="ECO:0000256" key="4">
    <source>
        <dbReference type="ARBA" id="ARBA00022475"/>
    </source>
</evidence>
<evidence type="ECO:0000256" key="10">
    <source>
        <dbReference type="ARBA" id="ARBA00039382"/>
    </source>
</evidence>
<dbReference type="PANTHER" id="PTHR32196">
    <property type="entry name" value="ABC TRANSPORTER PERMEASE PROTEIN YPHD-RELATED-RELATED"/>
    <property type="match status" value="1"/>
</dbReference>
<dbReference type="Pfam" id="PF02653">
    <property type="entry name" value="BPD_transp_2"/>
    <property type="match status" value="1"/>
</dbReference>
<dbReference type="Proteomes" id="UP000015346">
    <property type="component" value="Unassembled WGS sequence"/>
</dbReference>
<dbReference type="HOGENOM" id="CLU_028880_0_1_5"/>
<proteinExistence type="predicted"/>
<dbReference type="GO" id="GO:0005886">
    <property type="term" value="C:plasma membrane"/>
    <property type="evidence" value="ECO:0007669"/>
    <property type="project" value="UniProtKB-SubCell"/>
</dbReference>